<dbReference type="RefSeq" id="WP_233452108.1">
    <property type="nucleotide sequence ID" value="NZ_CADEPK010000006.1"/>
</dbReference>
<dbReference type="EC" id="2.4.1.315" evidence="10"/>
<comment type="caution">
    <text evidence="14">The sequence shown here is derived from an EMBL/GenBank/DDBJ whole genome shotgun (WGS) entry which is preliminary data.</text>
</comment>
<feature type="coiled-coil region" evidence="11">
    <location>
        <begin position="328"/>
        <end position="355"/>
    </location>
</feature>
<dbReference type="HAMAP" id="MF_01280">
    <property type="entry name" value="Diacylglyc_glucosyltr"/>
    <property type="match status" value="1"/>
</dbReference>
<evidence type="ECO:0000256" key="11">
    <source>
        <dbReference type="SAM" id="Coils"/>
    </source>
</evidence>
<accession>A0ABT9YZP4</accession>
<keyword evidence="11" id="KW-0175">Coiled coil</keyword>
<evidence type="ECO:0000313" key="14">
    <source>
        <dbReference type="EMBL" id="MDQ0225199.1"/>
    </source>
</evidence>
<dbReference type="Pfam" id="PF06925">
    <property type="entry name" value="MGDG_synth"/>
    <property type="match status" value="1"/>
</dbReference>
<evidence type="ECO:0000256" key="9">
    <source>
        <dbReference type="ARBA" id="ARBA00048419"/>
    </source>
</evidence>
<proteinExistence type="inferred from homology"/>
<dbReference type="EMBL" id="JAUSTZ010000002">
    <property type="protein sequence ID" value="MDQ0225199.1"/>
    <property type="molecule type" value="Genomic_DNA"/>
</dbReference>
<comment type="catalytic activity">
    <reaction evidence="10">
        <text>a 1,2-diacyl-sn-glycerol + UDP-alpha-D-glucose = a 1,2-diacyl-3-O-(beta-D-glucopyranosyl)-sn-glycerol + UDP + H(+)</text>
        <dbReference type="Rhea" id="RHEA:17285"/>
        <dbReference type="ChEBI" id="CHEBI:15378"/>
        <dbReference type="ChEBI" id="CHEBI:17815"/>
        <dbReference type="ChEBI" id="CHEBI:58223"/>
        <dbReference type="ChEBI" id="CHEBI:58885"/>
        <dbReference type="ChEBI" id="CHEBI:75799"/>
    </reaction>
</comment>
<gene>
    <name evidence="10" type="primary">ugtP</name>
    <name evidence="14" type="ORF">J2S02_001528</name>
</gene>
<reference evidence="14 15" key="1">
    <citation type="submission" date="2023-07" db="EMBL/GenBank/DDBJ databases">
        <title>Genomic Encyclopedia of Type Strains, Phase IV (KMG-IV): sequencing the most valuable type-strain genomes for metagenomic binning, comparative biology and taxonomic classification.</title>
        <authorList>
            <person name="Goeker M."/>
        </authorList>
    </citation>
    <scope>NUCLEOTIDE SEQUENCE [LARGE SCALE GENOMIC DNA]</scope>
    <source>
        <strain evidence="14 15">DSM 17723</strain>
    </source>
</reference>
<dbReference type="CDD" id="cd17507">
    <property type="entry name" value="GT28_Beta-DGS-like"/>
    <property type="match status" value="1"/>
</dbReference>
<dbReference type="Proteomes" id="UP001232245">
    <property type="component" value="Unassembled WGS sequence"/>
</dbReference>
<evidence type="ECO:0000256" key="2">
    <source>
        <dbReference type="ARBA" id="ARBA00022516"/>
    </source>
</evidence>
<keyword evidence="6 10" id="KW-0472">Membrane</keyword>
<keyword evidence="1 10" id="KW-1003">Cell membrane</keyword>
<comment type="pathway">
    <text evidence="10">Glycolipid metabolism; diglucosyl-diacylglycerol biosynthesis.</text>
</comment>
<evidence type="ECO:0000256" key="5">
    <source>
        <dbReference type="ARBA" id="ARBA00023098"/>
    </source>
</evidence>
<dbReference type="PANTHER" id="PTHR43025:SF3">
    <property type="entry name" value="MONOGALACTOSYLDIACYLGLYCEROL SYNTHASE 1, CHLOROPLASTIC"/>
    <property type="match status" value="1"/>
</dbReference>
<evidence type="ECO:0000256" key="10">
    <source>
        <dbReference type="HAMAP-Rule" id="MF_01280"/>
    </source>
</evidence>
<keyword evidence="5 10" id="KW-0443">Lipid metabolism</keyword>
<keyword evidence="3 10" id="KW-0328">Glycosyltransferase</keyword>
<dbReference type="PANTHER" id="PTHR43025">
    <property type="entry name" value="MONOGALACTOSYLDIACYLGLYCEROL SYNTHASE"/>
    <property type="match status" value="1"/>
</dbReference>
<dbReference type="Pfam" id="PF00534">
    <property type="entry name" value="Glycos_transf_1"/>
    <property type="match status" value="1"/>
</dbReference>
<keyword evidence="4 10" id="KW-0808">Transferase</keyword>
<keyword evidence="2 10" id="KW-0444">Lipid biosynthesis</keyword>
<evidence type="ECO:0000259" key="13">
    <source>
        <dbReference type="Pfam" id="PF06925"/>
    </source>
</evidence>
<evidence type="ECO:0000259" key="12">
    <source>
        <dbReference type="Pfam" id="PF00534"/>
    </source>
</evidence>
<dbReference type="NCBIfam" id="NF010135">
    <property type="entry name" value="PRK13609.1"/>
    <property type="match status" value="1"/>
</dbReference>
<sequence length="387" mass="44707">MNSNSNSKVLILTAKYGNGHVQVAKTLENKCKELGFKKVTICNLYSESFPIFSEITQYLYLKSFSIGKQFYRLFYYGVDKIYNKRMMNLYFKMGHKRLHQIVQNEQPDIIINTFPMIVVPEYRRKTGTVIPTFNVLTDFCLHKIWVHENIDKYYVATNHVKNKLTEIGVHPNSIKVTGIPIRAQFEEKRNQKEIYEKYQLDPNKKTLLIMAGAHGVLKNVKELCQTFITNRKDIQTVVVCGKNTLLKESLEPLAQMYPENFKVYSYVERVDELYQITSCMITKPGGITLTEATALGVPVILFKPVPGQEKENALFFEQNRAAIVVNQIEDMADEVDKLLSDQEKLEEMKKNIKKLHVPHSADLILEDIIKESSFIKEKHMMAGSVNY</sequence>
<dbReference type="SUPFAM" id="SSF53756">
    <property type="entry name" value="UDP-Glycosyltransferase/glycogen phosphorylase"/>
    <property type="match status" value="1"/>
</dbReference>
<name>A0ABT9YZP4_9BACI</name>
<comment type="function">
    <text evidence="10">Processive glucosyltransferase involved in the biosynthesis of both the bilayer- and non-bilayer-forming membrane glucolipids. Is able to successively transfer two glucosyl residues to diacylglycerol (DAG), thereby catalyzing the formation of beta-monoglucosyl-DAG (3-O-(beta-D-glucopyranosyl)-1,2-diacyl-sn-glycerol) and beta-diglucosyl-DAG (3-O-(beta-D-glucopyranosyl-beta-(1-&gt;6)-D-glucopyranosyl)-1,2-diacyl-sn-glycerol). Beta-diglucosyl-DAG is the predominant glycolipid found in Bacillales and is also used as a membrane anchor for lipoteichoic acid (LTA).</text>
</comment>
<evidence type="ECO:0000256" key="7">
    <source>
        <dbReference type="ARBA" id="ARBA00023277"/>
    </source>
</evidence>
<dbReference type="InterPro" id="IPR001296">
    <property type="entry name" value="Glyco_trans_1"/>
</dbReference>
<evidence type="ECO:0000256" key="4">
    <source>
        <dbReference type="ARBA" id="ARBA00022679"/>
    </source>
</evidence>
<evidence type="ECO:0000313" key="15">
    <source>
        <dbReference type="Proteomes" id="UP001232245"/>
    </source>
</evidence>
<dbReference type="InterPro" id="IPR009695">
    <property type="entry name" value="Diacylglyc_glucosyltr_N"/>
</dbReference>
<protein>
    <recommendedName>
        <fullName evidence="10">Processive diacylglycerol beta-glucosyltransferase</fullName>
        <ecNumber evidence="10">2.4.1.315</ecNumber>
    </recommendedName>
    <alternativeName>
        <fullName evidence="10">Beta-diglucosyldiacylglycerol synthase</fullName>
        <shortName evidence="10">Beta-DGS</shortName>
        <shortName evidence="10">DGlcDAG synthase</shortName>
        <shortName evidence="10">Glc2-DAG synthase</shortName>
    </alternativeName>
    <alternativeName>
        <fullName evidence="10">Beta-gentiobiosyldiacylglycerol synthase</fullName>
    </alternativeName>
    <alternativeName>
        <fullName evidence="10">Beta-monoglucosyldiacylglycerol synthase</fullName>
        <shortName evidence="10">Beta-MGS</shortName>
        <shortName evidence="10">MGlcDAG synthase</shortName>
    </alternativeName>
    <alternativeName>
        <fullName evidence="10">Diglucosyl diacylglycerol synthase (1,6-linking)</fullName>
    </alternativeName>
    <alternativeName>
        <fullName evidence="10">Glucosyl-beta-1,6-glucosyldiacylglycerol synthase</fullName>
    </alternativeName>
    <alternativeName>
        <fullName evidence="10">UDP glucosyltransferase</fullName>
    </alternativeName>
    <alternativeName>
        <fullName evidence="10">UDP-glucose:1,2-diacylglycerol-3-beta-D-glucosyltransferase</fullName>
    </alternativeName>
</protein>
<evidence type="ECO:0000256" key="1">
    <source>
        <dbReference type="ARBA" id="ARBA00022475"/>
    </source>
</evidence>
<feature type="domain" description="Glycosyl transferase family 1" evidence="12">
    <location>
        <begin position="185"/>
        <end position="354"/>
    </location>
</feature>
<keyword evidence="15" id="KW-1185">Reference proteome</keyword>
<organism evidence="14 15">
    <name type="scientific">Metabacillus niabensis</name>
    <dbReference type="NCBI Taxonomy" id="324854"/>
    <lineage>
        <taxon>Bacteria</taxon>
        <taxon>Bacillati</taxon>
        <taxon>Bacillota</taxon>
        <taxon>Bacilli</taxon>
        <taxon>Bacillales</taxon>
        <taxon>Bacillaceae</taxon>
        <taxon>Metabacillus</taxon>
    </lineage>
</organism>
<dbReference type="InterPro" id="IPR050519">
    <property type="entry name" value="Glycosyltransf_28_UgtP"/>
</dbReference>
<keyword evidence="7 10" id="KW-0119">Carbohydrate metabolism</keyword>
<feature type="domain" description="Diacylglycerol glucosyltransferase N-terminal" evidence="13">
    <location>
        <begin position="20"/>
        <end position="181"/>
    </location>
</feature>
<evidence type="ECO:0000256" key="3">
    <source>
        <dbReference type="ARBA" id="ARBA00022676"/>
    </source>
</evidence>
<comment type="subcellular location">
    <subcellularLocation>
        <location evidence="10">Cell membrane</location>
    </subcellularLocation>
</comment>
<comment type="catalytic activity">
    <reaction evidence="8 10">
        <text>a 1,2-diacyl-3-O-(beta-D-glucopyranosyl)-sn-glycerol + UDP-alpha-D-glucose = a 1,2-diacyl-3-O-(beta-D-Glc-(1-&gt;6)-beta-D-Glc)-sn-glycerol + UDP + H(+)</text>
        <dbReference type="Rhea" id="RHEA:39031"/>
        <dbReference type="ChEBI" id="CHEBI:15378"/>
        <dbReference type="ChEBI" id="CHEBI:58223"/>
        <dbReference type="ChEBI" id="CHEBI:58885"/>
        <dbReference type="ChEBI" id="CHEBI:75799"/>
        <dbReference type="ChEBI" id="CHEBI:76264"/>
        <dbReference type="EC" id="2.4.1.315"/>
    </reaction>
</comment>
<dbReference type="GO" id="GO:0016757">
    <property type="term" value="F:glycosyltransferase activity"/>
    <property type="evidence" value="ECO:0007669"/>
    <property type="project" value="UniProtKB-KW"/>
</dbReference>
<comment type="similarity">
    <text evidence="10">Belongs to the glycosyltransferase 28 family. UgtP subfamily.</text>
</comment>
<dbReference type="InterPro" id="IPR023589">
    <property type="entry name" value="Pro_diacylglycrl_glcsylTrfase"/>
</dbReference>
<comment type="catalytic activity">
    <reaction evidence="9">
        <text>a 1,2-diacyl-3-O-(beta-D-Glc-(1-&gt;6)-beta-D-Glc)-sn-glycerol + UDP-alpha-D-glucose = a 1,2-diacyl-3-O-(beta-D-Glc-(1-&gt;6)-beta-D-Glc-(1-&gt;6)-beta-D-Glc)-sn-glycerol + UDP + H(+)</text>
        <dbReference type="Rhea" id="RHEA:39027"/>
        <dbReference type="ChEBI" id="CHEBI:15378"/>
        <dbReference type="ChEBI" id="CHEBI:58223"/>
        <dbReference type="ChEBI" id="CHEBI:58885"/>
        <dbReference type="ChEBI" id="CHEBI:76264"/>
        <dbReference type="ChEBI" id="CHEBI:76265"/>
        <dbReference type="EC" id="2.4.1.315"/>
    </reaction>
</comment>
<dbReference type="Gene3D" id="3.40.50.2000">
    <property type="entry name" value="Glycogen Phosphorylase B"/>
    <property type="match status" value="1"/>
</dbReference>
<evidence type="ECO:0000256" key="8">
    <source>
        <dbReference type="ARBA" id="ARBA00047791"/>
    </source>
</evidence>
<evidence type="ECO:0000256" key="6">
    <source>
        <dbReference type="ARBA" id="ARBA00023136"/>
    </source>
</evidence>